<dbReference type="Gene3D" id="3.40.30.10">
    <property type="entry name" value="Glutaredoxin"/>
    <property type="match status" value="1"/>
</dbReference>
<dbReference type="GO" id="GO:0016034">
    <property type="term" value="F:maleylacetoacetate isomerase activity"/>
    <property type="evidence" value="ECO:0007669"/>
    <property type="project" value="TreeGrafter"/>
</dbReference>
<dbReference type="Gene3D" id="1.20.1050.10">
    <property type="match status" value="1"/>
</dbReference>
<proteinExistence type="predicted"/>
<dbReference type="InterPro" id="IPR004045">
    <property type="entry name" value="Glutathione_S-Trfase_N"/>
</dbReference>
<evidence type="ECO:0000259" key="1">
    <source>
        <dbReference type="PROSITE" id="PS50404"/>
    </source>
</evidence>
<dbReference type="PANTHER" id="PTHR42673:SF4">
    <property type="entry name" value="MALEYLACETOACETATE ISOMERASE"/>
    <property type="match status" value="1"/>
</dbReference>
<name>A0A8H4QVB2_9AGAR</name>
<dbReference type="CDD" id="cd03038">
    <property type="entry name" value="GST_N_etherase_LigE"/>
    <property type="match status" value="1"/>
</dbReference>
<dbReference type="PANTHER" id="PTHR42673">
    <property type="entry name" value="MALEYLACETOACETATE ISOMERASE"/>
    <property type="match status" value="1"/>
</dbReference>
<dbReference type="EMBL" id="JAACJL010000030">
    <property type="protein sequence ID" value="KAF4617881.1"/>
    <property type="molecule type" value="Genomic_DNA"/>
</dbReference>
<dbReference type="GO" id="GO:0004364">
    <property type="term" value="F:glutathione transferase activity"/>
    <property type="evidence" value="ECO:0007669"/>
    <property type="project" value="TreeGrafter"/>
</dbReference>
<accession>A0A8H4QVB2</accession>
<feature type="domain" description="GST N-terminal" evidence="1">
    <location>
        <begin position="8"/>
        <end position="100"/>
    </location>
</feature>
<reference evidence="2 3" key="1">
    <citation type="submission" date="2019-12" db="EMBL/GenBank/DDBJ databases">
        <authorList>
            <person name="Floudas D."/>
            <person name="Bentzer J."/>
            <person name="Ahren D."/>
            <person name="Johansson T."/>
            <person name="Persson P."/>
            <person name="Tunlid A."/>
        </authorList>
    </citation>
    <scope>NUCLEOTIDE SEQUENCE [LARGE SCALE GENOMIC DNA]</scope>
    <source>
        <strain evidence="2 3">CBS 102.39</strain>
    </source>
</reference>
<dbReference type="Pfam" id="PF22041">
    <property type="entry name" value="GST_C_7"/>
    <property type="match status" value="1"/>
</dbReference>
<dbReference type="GO" id="GO:0006559">
    <property type="term" value="P:L-phenylalanine catabolic process"/>
    <property type="evidence" value="ECO:0007669"/>
    <property type="project" value="TreeGrafter"/>
</dbReference>
<keyword evidence="3" id="KW-1185">Reference proteome</keyword>
<dbReference type="InterPro" id="IPR036282">
    <property type="entry name" value="Glutathione-S-Trfase_C_sf"/>
</dbReference>
<gene>
    <name evidence="2" type="ORF">D9613_006291</name>
</gene>
<organism evidence="2 3">
    <name type="scientific">Agrocybe pediades</name>
    <dbReference type="NCBI Taxonomy" id="84607"/>
    <lineage>
        <taxon>Eukaryota</taxon>
        <taxon>Fungi</taxon>
        <taxon>Dikarya</taxon>
        <taxon>Basidiomycota</taxon>
        <taxon>Agaricomycotina</taxon>
        <taxon>Agaricomycetes</taxon>
        <taxon>Agaricomycetidae</taxon>
        <taxon>Agaricales</taxon>
        <taxon>Agaricineae</taxon>
        <taxon>Strophariaceae</taxon>
        <taxon>Agrocybe</taxon>
    </lineage>
</organism>
<dbReference type="InterPro" id="IPR054416">
    <property type="entry name" value="GST_UstS-like_C"/>
</dbReference>
<dbReference type="PROSITE" id="PS50404">
    <property type="entry name" value="GST_NTER"/>
    <property type="match status" value="1"/>
</dbReference>
<dbReference type="SUPFAM" id="SSF52833">
    <property type="entry name" value="Thioredoxin-like"/>
    <property type="match status" value="1"/>
</dbReference>
<evidence type="ECO:0000313" key="3">
    <source>
        <dbReference type="Proteomes" id="UP000521872"/>
    </source>
</evidence>
<sequence length="250" mass="29148">MTIILYDTPCQGEITTWSPYVWKARHCLNFKGIPYKTEWVEFADIESHFKKLGINPTGKNRWDGGDFYTVPAIHDTETGAYISDSWLIAEYLEKQYPDTPTLFPGNTKGLQAAFTAAHLTTILPMRPYIVPRTPARLSERSGQYFRRTREAEFGKKLEDVIPQGDQAKEDWKKFEDSFNMLNTWFKATDEKGLFMLGETSSWADLNMASFLKWMRFNFGEDSEEWKRILSWNEGRWDNLVKAFDKYSAIV</sequence>
<protein>
    <recommendedName>
        <fullName evidence="1">GST N-terminal domain-containing protein</fullName>
    </recommendedName>
</protein>
<dbReference type="GO" id="GO:0006749">
    <property type="term" value="P:glutathione metabolic process"/>
    <property type="evidence" value="ECO:0007669"/>
    <property type="project" value="TreeGrafter"/>
</dbReference>
<dbReference type="AlphaFoldDB" id="A0A8H4QVB2"/>
<dbReference type="Proteomes" id="UP000521872">
    <property type="component" value="Unassembled WGS sequence"/>
</dbReference>
<dbReference type="InterPro" id="IPR036249">
    <property type="entry name" value="Thioredoxin-like_sf"/>
</dbReference>
<dbReference type="Pfam" id="PF13409">
    <property type="entry name" value="GST_N_2"/>
    <property type="match status" value="1"/>
</dbReference>
<comment type="caution">
    <text evidence="2">The sequence shown here is derived from an EMBL/GenBank/DDBJ whole genome shotgun (WGS) entry which is preliminary data.</text>
</comment>
<dbReference type="SUPFAM" id="SSF47616">
    <property type="entry name" value="GST C-terminal domain-like"/>
    <property type="match status" value="1"/>
</dbReference>
<evidence type="ECO:0000313" key="2">
    <source>
        <dbReference type="EMBL" id="KAF4617881.1"/>
    </source>
</evidence>